<comment type="subcellular location">
    <subcellularLocation>
        <location evidence="1">Secreted</location>
    </subcellularLocation>
</comment>
<dbReference type="GO" id="GO:0005576">
    <property type="term" value="C:extracellular region"/>
    <property type="evidence" value="ECO:0007669"/>
    <property type="project" value="UniProtKB-SubCell"/>
</dbReference>
<comment type="caution">
    <text evidence="8">The sequence shown here is derived from an EMBL/GenBank/DDBJ whole genome shotgun (WGS) entry which is preliminary data.</text>
</comment>
<dbReference type="InterPro" id="IPR024079">
    <property type="entry name" value="MetalloPept_cat_dom_sf"/>
</dbReference>
<dbReference type="PROSITE" id="PS50215">
    <property type="entry name" value="ADAM_MEPRO"/>
    <property type="match status" value="1"/>
</dbReference>
<dbReference type="SUPFAM" id="SSF82895">
    <property type="entry name" value="TSP-1 type 1 repeat"/>
    <property type="match status" value="1"/>
</dbReference>
<evidence type="ECO:0000256" key="4">
    <source>
        <dbReference type="ARBA" id="ARBA00023180"/>
    </source>
</evidence>
<keyword evidence="6" id="KW-0732">Signal</keyword>
<dbReference type="Pfam" id="PF00090">
    <property type="entry name" value="TSP_1"/>
    <property type="match status" value="1"/>
</dbReference>
<keyword evidence="2" id="KW-0964">Secreted</keyword>
<dbReference type="InterPro" id="IPR036383">
    <property type="entry name" value="TSP1_rpt_sf"/>
</dbReference>
<dbReference type="PROSITE" id="PS50092">
    <property type="entry name" value="TSP1"/>
    <property type="match status" value="1"/>
</dbReference>
<evidence type="ECO:0000313" key="9">
    <source>
        <dbReference type="Proteomes" id="UP001634394"/>
    </source>
</evidence>
<dbReference type="PANTHER" id="PTHR13723">
    <property type="entry name" value="ADAMTS A DISINTEGRIN AND METALLOPROTEASE WITH THROMBOSPONDIN MOTIFS PROTEASE"/>
    <property type="match status" value="1"/>
</dbReference>
<feature type="binding site" evidence="5">
    <location>
        <position position="342"/>
    </location>
    <ligand>
        <name>Zn(2+)</name>
        <dbReference type="ChEBI" id="CHEBI:29105"/>
        <note>catalytic</note>
    </ligand>
</feature>
<dbReference type="InterPro" id="IPR045371">
    <property type="entry name" value="ADAMTS_CR_3"/>
</dbReference>
<evidence type="ECO:0000313" key="8">
    <source>
        <dbReference type="EMBL" id="KAL3848176.1"/>
    </source>
</evidence>
<dbReference type="InterPro" id="IPR050439">
    <property type="entry name" value="ADAMTS_ADAMTS-like"/>
</dbReference>
<evidence type="ECO:0000256" key="2">
    <source>
        <dbReference type="ARBA" id="ARBA00022525"/>
    </source>
</evidence>
<evidence type="ECO:0000256" key="1">
    <source>
        <dbReference type="ARBA" id="ARBA00004613"/>
    </source>
</evidence>
<dbReference type="InterPro" id="IPR001590">
    <property type="entry name" value="Peptidase_M12B"/>
</dbReference>
<dbReference type="AlphaFoldDB" id="A0ABD3UHA0"/>
<dbReference type="SMART" id="SM00209">
    <property type="entry name" value="TSP1"/>
    <property type="match status" value="1"/>
</dbReference>
<name>A0ABD3UHA0_SINWO</name>
<dbReference type="FunFam" id="2.20.100.10:FF:000001">
    <property type="entry name" value="semaphorin-5A isoform X1"/>
    <property type="match status" value="1"/>
</dbReference>
<keyword evidence="3" id="KW-1015">Disulfide bond</keyword>
<feature type="signal peptide" evidence="6">
    <location>
        <begin position="1"/>
        <end position="25"/>
    </location>
</feature>
<evidence type="ECO:0000256" key="3">
    <source>
        <dbReference type="ARBA" id="ARBA00023157"/>
    </source>
</evidence>
<feature type="active site" evidence="5">
    <location>
        <position position="343"/>
    </location>
</feature>
<dbReference type="Pfam" id="PF19236">
    <property type="entry name" value="ADAMTS_CR_3"/>
    <property type="match status" value="1"/>
</dbReference>
<feature type="chain" id="PRO_5044803919" description="Peptidase M12B domain-containing protein" evidence="6">
    <location>
        <begin position="26"/>
        <end position="829"/>
    </location>
</feature>
<keyword evidence="9" id="KW-1185">Reference proteome</keyword>
<dbReference type="Gene3D" id="2.60.120.830">
    <property type="match status" value="1"/>
</dbReference>
<dbReference type="SUPFAM" id="SSF55486">
    <property type="entry name" value="Metalloproteases ('zincins'), catalytic domain"/>
    <property type="match status" value="1"/>
</dbReference>
<dbReference type="Proteomes" id="UP001634394">
    <property type="component" value="Unassembled WGS sequence"/>
</dbReference>
<dbReference type="Gene3D" id="2.20.100.10">
    <property type="entry name" value="Thrombospondin type-1 (TSP1) repeat"/>
    <property type="match status" value="1"/>
</dbReference>
<keyword evidence="5" id="KW-0479">Metal-binding</keyword>
<evidence type="ECO:0000256" key="5">
    <source>
        <dbReference type="PROSITE-ProRule" id="PRU00276"/>
    </source>
</evidence>
<feature type="domain" description="Peptidase M12B" evidence="7">
    <location>
        <begin position="270"/>
        <end position="385"/>
    </location>
</feature>
<accession>A0ABD3UHA0</accession>
<feature type="binding site" evidence="5">
    <location>
        <position position="352"/>
    </location>
    <ligand>
        <name>Zn(2+)</name>
        <dbReference type="ChEBI" id="CHEBI:29105"/>
        <note>catalytic</note>
    </ligand>
</feature>
<feature type="binding site" evidence="5">
    <location>
        <position position="346"/>
    </location>
    <ligand>
        <name>Zn(2+)</name>
        <dbReference type="ChEBI" id="CHEBI:29105"/>
        <note>catalytic</note>
    </ligand>
</feature>
<evidence type="ECO:0000259" key="7">
    <source>
        <dbReference type="PROSITE" id="PS50215"/>
    </source>
</evidence>
<dbReference type="Gene3D" id="3.40.390.10">
    <property type="entry name" value="Collagenase (Catalytic Domain)"/>
    <property type="match status" value="1"/>
</dbReference>
<dbReference type="Pfam" id="PF01421">
    <property type="entry name" value="Reprolysin"/>
    <property type="match status" value="1"/>
</dbReference>
<dbReference type="PANTHER" id="PTHR13723:SF281">
    <property type="entry name" value="PAPILIN"/>
    <property type="match status" value="1"/>
</dbReference>
<protein>
    <recommendedName>
        <fullName evidence="7">Peptidase M12B domain-containing protein</fullName>
    </recommendedName>
</protein>
<keyword evidence="4" id="KW-0325">Glycoprotein</keyword>
<dbReference type="EMBL" id="JBJQND010000016">
    <property type="protein sequence ID" value="KAL3848176.1"/>
    <property type="molecule type" value="Genomic_DNA"/>
</dbReference>
<gene>
    <name evidence="8" type="ORF">ACJMK2_019050</name>
</gene>
<keyword evidence="5" id="KW-0862">Zinc</keyword>
<dbReference type="GO" id="GO:0046872">
    <property type="term" value="F:metal ion binding"/>
    <property type="evidence" value="ECO:0007669"/>
    <property type="project" value="UniProtKB-KW"/>
</dbReference>
<sequence length="829" mass="91799">MVSVVRIIHWACIALFSGHISVSLGFDHTYGSHEIEEFILSRKLREAGLEDFELSRLEHLDDGNIIDSKILRRMKRSTSLQQPITLSVPAYGETFQLEMMHVQSVLHPSAIISTRAGDAEEKKWTGKHPDCFLAGSVKSHGGTASISYCSELRGYFNDDAHEYHIQSLPEEFVTKFTQLNSSHNIIVARGLRTPSPDNQTMADYFDSVDSGSDWTEDILGLRRSRRATSIPSIEIETAVYTDQLMTEVLENGGATSIEKKIERMLVQWNGSWYTASTQLGATVRYFCQGTKNEIAYDHMHMHTGQRNTDVSGMAYQNGACKSSTRCAVSAEKLIANFYIPAHELGHTLGMRHDGDSGCFPPNDGTMGKRTTDWSNCSITQLNNFIKTCIDMNIGSITYGQMENYGTGISGQYCGEGKVCHVGNCMTWAETGLDVSLFTVVPGGWGTWQMWTECSRTCGRSVRFRRRICDNPKPRNFPPCEGDEYQAVFCNMQPCINDSSDTSVLIKQRAGEVCTGLITSGAISADQFDGTGHYFHYMEYATCEVTCTPKNNHSVGTYQRFGLMPDGTPCSTSSLRATYEDTIGAPGSTGKVTACLQGYCKVFGCDGTLGNKVRDKCGVCGGDNSTCDVYQGVFLHNTTMGNCRILFYFNWAEMKQNYLELWPGDEKAKPIIATVIAGTSSVYDNRPAPRQFAGTKWTYFFAAQYLFAEGPTNETVKIKLYQKSTVPNSGIKYGYSIPRPKAQTTTVVIHTTTKLSRSSKPVTDHKPTYIEYSVPTATTPSTTCLLPCGDDKCHNRCERTDSVISSAELCHPSLLVLKLCVLLVMTAPLY</sequence>
<comment type="caution">
    <text evidence="5">Lacks conserved residue(s) required for the propagation of feature annotation.</text>
</comment>
<evidence type="ECO:0000256" key="6">
    <source>
        <dbReference type="SAM" id="SignalP"/>
    </source>
</evidence>
<dbReference type="InterPro" id="IPR000884">
    <property type="entry name" value="TSP1_rpt"/>
</dbReference>
<reference evidence="8 9" key="1">
    <citation type="submission" date="2024-11" db="EMBL/GenBank/DDBJ databases">
        <title>Chromosome-level genome assembly of the freshwater bivalve Anodonta woodiana.</title>
        <authorList>
            <person name="Chen X."/>
        </authorList>
    </citation>
    <scope>NUCLEOTIDE SEQUENCE [LARGE SCALE GENOMIC DNA]</scope>
    <source>
        <strain evidence="8">MN2024</strain>
        <tissue evidence="8">Gills</tissue>
    </source>
</reference>
<organism evidence="8 9">
    <name type="scientific">Sinanodonta woodiana</name>
    <name type="common">Chinese pond mussel</name>
    <name type="synonym">Anodonta woodiana</name>
    <dbReference type="NCBI Taxonomy" id="1069815"/>
    <lineage>
        <taxon>Eukaryota</taxon>
        <taxon>Metazoa</taxon>
        <taxon>Spiralia</taxon>
        <taxon>Lophotrochozoa</taxon>
        <taxon>Mollusca</taxon>
        <taxon>Bivalvia</taxon>
        <taxon>Autobranchia</taxon>
        <taxon>Heteroconchia</taxon>
        <taxon>Palaeoheterodonta</taxon>
        <taxon>Unionida</taxon>
        <taxon>Unionoidea</taxon>
        <taxon>Unionidae</taxon>
        <taxon>Unioninae</taxon>
        <taxon>Sinanodonta</taxon>
    </lineage>
</organism>
<proteinExistence type="predicted"/>